<protein>
    <submittedName>
        <fullName evidence="6">ABC transporter related protein</fullName>
        <ecNumber evidence="6">3.6.3.36</ecNumber>
    </submittedName>
</protein>
<sequence>MPETTHQPYQVIIADGLTKKYGDRTILESLDLTVSEGEHIALVGPSGCGKSTLLSIIAGLNSQTEGLIRVFGESDEQQRLSYCAWMPQKDLLFPWMSVAENTALSLTNRHTSRGKALKKVLPYLERFGLGEYADKPPYAMSGGMRQRASFVRTILTGKDLLLFDEPFGALDSITRMDLQNWLKGTLASMNKTSVLVTHDVEEALILSNRVVVMSRNPGRIIHEIPGFFSSDLDRSELAAQEDFVRSRELIIGYLRDAQDPQYGKQTGEAPGTAPDDGESDMAGAASKNGKED</sequence>
<dbReference type="OrthoDB" id="8773773at2"/>
<evidence type="ECO:0000256" key="2">
    <source>
        <dbReference type="ARBA" id="ARBA00022741"/>
    </source>
</evidence>
<organism evidence="6 7">
    <name type="scientific">Bifidobacterium reuteri DSM 23975</name>
    <dbReference type="NCBI Taxonomy" id="1437610"/>
    <lineage>
        <taxon>Bacteria</taxon>
        <taxon>Bacillati</taxon>
        <taxon>Actinomycetota</taxon>
        <taxon>Actinomycetes</taxon>
        <taxon>Bifidobacteriales</taxon>
        <taxon>Bifidobacteriaceae</taxon>
        <taxon>Bifidobacterium</taxon>
    </lineage>
</organism>
<dbReference type="PANTHER" id="PTHR42788">
    <property type="entry name" value="TAURINE IMPORT ATP-BINDING PROTEIN-RELATED"/>
    <property type="match status" value="1"/>
</dbReference>
<keyword evidence="6" id="KW-0378">Hydrolase</keyword>
<feature type="domain" description="ABC transporter" evidence="5">
    <location>
        <begin position="12"/>
        <end position="240"/>
    </location>
</feature>
<dbReference type="InterPro" id="IPR003439">
    <property type="entry name" value="ABC_transporter-like_ATP-bd"/>
</dbReference>
<dbReference type="Pfam" id="PF00005">
    <property type="entry name" value="ABC_tran"/>
    <property type="match status" value="1"/>
</dbReference>
<evidence type="ECO:0000313" key="7">
    <source>
        <dbReference type="Proteomes" id="UP000028984"/>
    </source>
</evidence>
<dbReference type="InterPro" id="IPR003593">
    <property type="entry name" value="AAA+_ATPase"/>
</dbReference>
<dbReference type="STRING" id="1437610.BREU_2210"/>
<dbReference type="EMBL" id="JGZK01000023">
    <property type="protein sequence ID" value="KFI83209.1"/>
    <property type="molecule type" value="Genomic_DNA"/>
</dbReference>
<evidence type="ECO:0000256" key="3">
    <source>
        <dbReference type="ARBA" id="ARBA00022840"/>
    </source>
</evidence>
<dbReference type="InterPro" id="IPR017871">
    <property type="entry name" value="ABC_transporter-like_CS"/>
</dbReference>
<name>A0A087CIV9_9BIFI</name>
<feature type="region of interest" description="Disordered" evidence="4">
    <location>
        <begin position="260"/>
        <end position="292"/>
    </location>
</feature>
<dbReference type="SMART" id="SM00382">
    <property type="entry name" value="AAA"/>
    <property type="match status" value="1"/>
</dbReference>
<dbReference type="InterPro" id="IPR027417">
    <property type="entry name" value="P-loop_NTPase"/>
</dbReference>
<evidence type="ECO:0000259" key="5">
    <source>
        <dbReference type="PROSITE" id="PS50893"/>
    </source>
</evidence>
<proteinExistence type="predicted"/>
<dbReference type="RefSeq" id="WP_052382137.1">
    <property type="nucleotide sequence ID" value="NZ_JDUW01000020.1"/>
</dbReference>
<keyword evidence="2" id="KW-0547">Nucleotide-binding</keyword>
<dbReference type="GO" id="GO:0005524">
    <property type="term" value="F:ATP binding"/>
    <property type="evidence" value="ECO:0007669"/>
    <property type="project" value="UniProtKB-KW"/>
</dbReference>
<dbReference type="SUPFAM" id="SSF52540">
    <property type="entry name" value="P-loop containing nucleoside triphosphate hydrolases"/>
    <property type="match status" value="1"/>
</dbReference>
<evidence type="ECO:0000256" key="1">
    <source>
        <dbReference type="ARBA" id="ARBA00022448"/>
    </source>
</evidence>
<keyword evidence="3" id="KW-0067">ATP-binding</keyword>
<keyword evidence="1" id="KW-0813">Transport</keyword>
<dbReference type="AlphaFoldDB" id="A0A087CIV9"/>
<gene>
    <name evidence="6" type="ORF">BREU_2210</name>
</gene>
<dbReference type="PROSITE" id="PS50893">
    <property type="entry name" value="ABC_TRANSPORTER_2"/>
    <property type="match status" value="1"/>
</dbReference>
<dbReference type="Gene3D" id="3.40.50.300">
    <property type="entry name" value="P-loop containing nucleotide triphosphate hydrolases"/>
    <property type="match status" value="1"/>
</dbReference>
<evidence type="ECO:0000256" key="4">
    <source>
        <dbReference type="SAM" id="MobiDB-lite"/>
    </source>
</evidence>
<dbReference type="Proteomes" id="UP000028984">
    <property type="component" value="Unassembled WGS sequence"/>
</dbReference>
<dbReference type="CDD" id="cd03293">
    <property type="entry name" value="ABC_NrtD_SsuB_transporters"/>
    <property type="match status" value="1"/>
</dbReference>
<evidence type="ECO:0000313" key="6">
    <source>
        <dbReference type="EMBL" id="KFI83209.1"/>
    </source>
</evidence>
<dbReference type="eggNOG" id="COG1116">
    <property type="taxonomic scope" value="Bacteria"/>
</dbReference>
<accession>A0A087CIV9</accession>
<dbReference type="PROSITE" id="PS00211">
    <property type="entry name" value="ABC_TRANSPORTER_1"/>
    <property type="match status" value="1"/>
</dbReference>
<reference evidence="6 7" key="1">
    <citation type="submission" date="2014-03" db="EMBL/GenBank/DDBJ databases">
        <title>Genomics of Bifidobacteria.</title>
        <authorList>
            <person name="Ventura M."/>
            <person name="Milani C."/>
            <person name="Lugli G.A."/>
        </authorList>
    </citation>
    <scope>NUCLEOTIDE SEQUENCE [LARGE SCALE GENOMIC DNA]</scope>
    <source>
        <strain evidence="6 7">DSM 23975</strain>
    </source>
</reference>
<dbReference type="InterPro" id="IPR050166">
    <property type="entry name" value="ABC_transporter_ATP-bind"/>
</dbReference>
<dbReference type="EC" id="3.6.3.36" evidence="6"/>
<dbReference type="PANTHER" id="PTHR42788:SF2">
    <property type="entry name" value="ABC TRANSPORTER ATP-BINDING PROTEIN"/>
    <property type="match status" value="1"/>
</dbReference>
<dbReference type="GO" id="GO:0016887">
    <property type="term" value="F:ATP hydrolysis activity"/>
    <property type="evidence" value="ECO:0007669"/>
    <property type="project" value="InterPro"/>
</dbReference>
<comment type="caution">
    <text evidence="6">The sequence shown here is derived from an EMBL/GenBank/DDBJ whole genome shotgun (WGS) entry which is preliminary data.</text>
</comment>
<keyword evidence="7" id="KW-1185">Reference proteome</keyword>